<dbReference type="Pfam" id="PF01553">
    <property type="entry name" value="Acyltransferase"/>
    <property type="match status" value="1"/>
</dbReference>
<feature type="domain" description="Phospholipid/glycerol acyltransferase" evidence="3">
    <location>
        <begin position="34"/>
        <end position="146"/>
    </location>
</feature>
<evidence type="ECO:0000313" key="4">
    <source>
        <dbReference type="EMBL" id="GLO66457.1"/>
    </source>
</evidence>
<keyword evidence="5" id="KW-1185">Reference proteome</keyword>
<dbReference type="SMART" id="SM00563">
    <property type="entry name" value="PlsC"/>
    <property type="match status" value="1"/>
</dbReference>
<name>A0ABQ5TK02_9BACI</name>
<proteinExistence type="predicted"/>
<dbReference type="SUPFAM" id="SSF69593">
    <property type="entry name" value="Glycerol-3-phosphate (1)-acyltransferase"/>
    <property type="match status" value="1"/>
</dbReference>
<dbReference type="Proteomes" id="UP001275436">
    <property type="component" value="Unassembled WGS sequence"/>
</dbReference>
<organism evidence="4 5">
    <name type="scientific">Oceanobacillus kimchii</name>
    <dbReference type="NCBI Taxonomy" id="746691"/>
    <lineage>
        <taxon>Bacteria</taxon>
        <taxon>Bacillati</taxon>
        <taxon>Bacillota</taxon>
        <taxon>Bacilli</taxon>
        <taxon>Bacillales</taxon>
        <taxon>Bacillaceae</taxon>
        <taxon>Oceanobacillus</taxon>
    </lineage>
</organism>
<dbReference type="RefSeq" id="WP_017796918.1">
    <property type="nucleotide sequence ID" value="NZ_BSKO01000001.1"/>
</dbReference>
<evidence type="ECO:0000313" key="5">
    <source>
        <dbReference type="Proteomes" id="UP001275436"/>
    </source>
</evidence>
<protein>
    <submittedName>
        <fullName evidence="4">1-acyl-sn-glycerol-3-phosphate acyltransferase</fullName>
    </submittedName>
</protein>
<evidence type="ECO:0000259" key="3">
    <source>
        <dbReference type="SMART" id="SM00563"/>
    </source>
</evidence>
<dbReference type="InterPro" id="IPR002123">
    <property type="entry name" value="Plipid/glycerol_acylTrfase"/>
</dbReference>
<keyword evidence="2 4" id="KW-0012">Acyltransferase</keyword>
<accession>A0ABQ5TK02</accession>
<dbReference type="PANTHER" id="PTHR10434">
    <property type="entry name" value="1-ACYL-SN-GLYCEROL-3-PHOSPHATE ACYLTRANSFERASE"/>
    <property type="match status" value="1"/>
</dbReference>
<sequence length="193" mass="21437">MLYKFARSIIAIIFYPLYRIKVIGKENIPKSGPVIICSNHISNFDPPVVGITSSRDISFMAKGELFDKPFLGKLLLGIKAFPVRRGLADRNALRNGLKILEEGHTLGLFPEGTRSKTGELGKPLSGVGFFALRSEAVVVPCVIIGKYKPFSKTTVAYGEPMDVNTYREQKASAKDMSEAIMEEIRNLYDIHKN</sequence>
<comment type="caution">
    <text evidence="4">The sequence shown here is derived from an EMBL/GenBank/DDBJ whole genome shotgun (WGS) entry which is preliminary data.</text>
</comment>
<dbReference type="CDD" id="cd07989">
    <property type="entry name" value="LPLAT_AGPAT-like"/>
    <property type="match status" value="1"/>
</dbReference>
<gene>
    <name evidence="4" type="ORF">MACH08_22410</name>
</gene>
<evidence type="ECO:0000256" key="2">
    <source>
        <dbReference type="ARBA" id="ARBA00023315"/>
    </source>
</evidence>
<evidence type="ECO:0000256" key="1">
    <source>
        <dbReference type="ARBA" id="ARBA00022679"/>
    </source>
</evidence>
<dbReference type="EMBL" id="BSKO01000001">
    <property type="protein sequence ID" value="GLO66457.1"/>
    <property type="molecule type" value="Genomic_DNA"/>
</dbReference>
<dbReference type="GO" id="GO:0016746">
    <property type="term" value="F:acyltransferase activity"/>
    <property type="evidence" value="ECO:0007669"/>
    <property type="project" value="UniProtKB-KW"/>
</dbReference>
<keyword evidence="1" id="KW-0808">Transferase</keyword>
<reference evidence="4 5" key="1">
    <citation type="submission" date="2023-02" db="EMBL/GenBank/DDBJ databases">
        <title>Oceanobacillus kimchii IFOP_LL358 isolated form Alexandrium catenella lab strain.</title>
        <authorList>
            <person name="Gajardo G."/>
            <person name="Ueki S."/>
            <person name="Maruyama F."/>
        </authorList>
    </citation>
    <scope>NUCLEOTIDE SEQUENCE [LARGE SCALE GENOMIC DNA]</scope>
    <source>
        <strain evidence="4 5">IFOP_LL358</strain>
    </source>
</reference>
<dbReference type="PANTHER" id="PTHR10434:SF11">
    <property type="entry name" value="1-ACYL-SN-GLYCEROL-3-PHOSPHATE ACYLTRANSFERASE"/>
    <property type="match status" value="1"/>
</dbReference>